<feature type="transmembrane region" description="Helical" evidence="7">
    <location>
        <begin position="122"/>
        <end position="140"/>
    </location>
</feature>
<evidence type="ECO:0000256" key="5">
    <source>
        <dbReference type="ARBA" id="ARBA00023136"/>
    </source>
</evidence>
<evidence type="ECO:0000256" key="7">
    <source>
        <dbReference type="SAM" id="Phobius"/>
    </source>
</evidence>
<evidence type="ECO:0000256" key="2">
    <source>
        <dbReference type="ARBA" id="ARBA00022475"/>
    </source>
</evidence>
<organism evidence="9 10">
    <name type="scientific">Sphaeroforma arctica JP610</name>
    <dbReference type="NCBI Taxonomy" id="667725"/>
    <lineage>
        <taxon>Eukaryota</taxon>
        <taxon>Ichthyosporea</taxon>
        <taxon>Ichthyophonida</taxon>
        <taxon>Sphaeroforma</taxon>
    </lineage>
</organism>
<keyword evidence="5 7" id="KW-0472">Membrane</keyword>
<feature type="region of interest" description="Disordered" evidence="6">
    <location>
        <begin position="186"/>
        <end position="225"/>
    </location>
</feature>
<comment type="subcellular location">
    <subcellularLocation>
        <location evidence="1">Cell membrane</location>
        <topology evidence="1">Multi-pass membrane protein</topology>
    </subcellularLocation>
</comment>
<dbReference type="OrthoDB" id="10052237at2759"/>
<dbReference type="STRING" id="667725.A0A0L0G1S8"/>
<dbReference type="AlphaFoldDB" id="A0A0L0G1S8"/>
<keyword evidence="4 7" id="KW-1133">Transmembrane helix</keyword>
<dbReference type="eggNOG" id="ENOG502S8UQ">
    <property type="taxonomic scope" value="Eukaryota"/>
</dbReference>
<protein>
    <recommendedName>
        <fullName evidence="8">MgtC/SapB/SrpB/YhiD N-terminal domain-containing protein</fullName>
    </recommendedName>
</protein>
<feature type="domain" description="MgtC/SapB/SrpB/YhiD N-terminal" evidence="8">
    <location>
        <begin position="15"/>
        <end position="141"/>
    </location>
</feature>
<proteinExistence type="predicted"/>
<keyword evidence="10" id="KW-1185">Reference proteome</keyword>
<feature type="compositionally biased region" description="Polar residues" evidence="6">
    <location>
        <begin position="186"/>
        <end position="207"/>
    </location>
</feature>
<reference evidence="9 10" key="1">
    <citation type="submission" date="2011-02" db="EMBL/GenBank/DDBJ databases">
        <title>The Genome Sequence of Sphaeroforma arctica JP610.</title>
        <authorList>
            <consortium name="The Broad Institute Genome Sequencing Platform"/>
            <person name="Russ C."/>
            <person name="Cuomo C."/>
            <person name="Young S.K."/>
            <person name="Zeng Q."/>
            <person name="Gargeya S."/>
            <person name="Alvarado L."/>
            <person name="Berlin A."/>
            <person name="Chapman S.B."/>
            <person name="Chen Z."/>
            <person name="Freedman E."/>
            <person name="Gellesch M."/>
            <person name="Goldberg J."/>
            <person name="Griggs A."/>
            <person name="Gujja S."/>
            <person name="Heilman E."/>
            <person name="Heiman D."/>
            <person name="Howarth C."/>
            <person name="Mehta T."/>
            <person name="Neiman D."/>
            <person name="Pearson M."/>
            <person name="Roberts A."/>
            <person name="Saif S."/>
            <person name="Shea T."/>
            <person name="Shenoy N."/>
            <person name="Sisk P."/>
            <person name="Stolte C."/>
            <person name="Sykes S."/>
            <person name="White J."/>
            <person name="Yandava C."/>
            <person name="Burger G."/>
            <person name="Gray M.W."/>
            <person name="Holland P.W.H."/>
            <person name="King N."/>
            <person name="Lang F.B.F."/>
            <person name="Roger A.J."/>
            <person name="Ruiz-Trillo I."/>
            <person name="Haas B."/>
            <person name="Nusbaum C."/>
            <person name="Birren B."/>
        </authorList>
    </citation>
    <scope>NUCLEOTIDE SEQUENCE [LARGE SCALE GENOMIC DNA]</scope>
    <source>
        <strain evidence="9 10">JP610</strain>
    </source>
</reference>
<evidence type="ECO:0000256" key="3">
    <source>
        <dbReference type="ARBA" id="ARBA00022692"/>
    </source>
</evidence>
<keyword evidence="2" id="KW-1003">Cell membrane</keyword>
<gene>
    <name evidence="9" type="ORF">SARC_04692</name>
</gene>
<evidence type="ECO:0000256" key="4">
    <source>
        <dbReference type="ARBA" id="ARBA00022989"/>
    </source>
</evidence>
<dbReference type="Pfam" id="PF02308">
    <property type="entry name" value="MgtC"/>
    <property type="match status" value="1"/>
</dbReference>
<feature type="transmembrane region" description="Helical" evidence="7">
    <location>
        <begin position="12"/>
        <end position="28"/>
    </location>
</feature>
<evidence type="ECO:0000256" key="6">
    <source>
        <dbReference type="SAM" id="MobiDB-lite"/>
    </source>
</evidence>
<name>A0A0L0G1S8_9EUKA</name>
<dbReference type="PANTHER" id="PTHR33778:SF1">
    <property type="entry name" value="MAGNESIUM TRANSPORTER YHID-RELATED"/>
    <property type="match status" value="1"/>
</dbReference>
<sequence length="225" mass="24093">MGMTLRECDFGRRMFFAVVFGMLIGYERRSPERAAGIRTMSLTSLGSCCFTLCSMFAFTTGPMAWDASRVSAAIPSGVGFLGAGLIWKGSSLDGSSPQVHGLTTAASVWLSAAVGTAAGGRMYFVCTYVVCLLMVILRFAPRSGNMEHDDEDDDEDQYERESDEEAGIANGLESLGYVTSATENTALLNGSDSGQSPRNSISGMSQTKSRRRRSRGHAGGSIYKP</sequence>
<dbReference type="EMBL" id="KQ241869">
    <property type="protein sequence ID" value="KNC83045.1"/>
    <property type="molecule type" value="Genomic_DNA"/>
</dbReference>
<feature type="transmembrane region" description="Helical" evidence="7">
    <location>
        <begin position="40"/>
        <end position="58"/>
    </location>
</feature>
<dbReference type="PANTHER" id="PTHR33778">
    <property type="entry name" value="PROTEIN MGTC"/>
    <property type="match status" value="1"/>
</dbReference>
<dbReference type="RefSeq" id="XP_014156947.1">
    <property type="nucleotide sequence ID" value="XM_014301472.1"/>
</dbReference>
<evidence type="ECO:0000259" key="8">
    <source>
        <dbReference type="Pfam" id="PF02308"/>
    </source>
</evidence>
<evidence type="ECO:0000313" key="10">
    <source>
        <dbReference type="Proteomes" id="UP000054560"/>
    </source>
</evidence>
<dbReference type="PRINTS" id="PR01837">
    <property type="entry name" value="MGTCSAPBPROT"/>
</dbReference>
<feature type="compositionally biased region" description="Acidic residues" evidence="6">
    <location>
        <begin position="148"/>
        <end position="166"/>
    </location>
</feature>
<dbReference type="GeneID" id="25905196"/>
<dbReference type="Proteomes" id="UP000054560">
    <property type="component" value="Unassembled WGS sequence"/>
</dbReference>
<evidence type="ECO:0000256" key="1">
    <source>
        <dbReference type="ARBA" id="ARBA00004651"/>
    </source>
</evidence>
<dbReference type="GO" id="GO:0005886">
    <property type="term" value="C:plasma membrane"/>
    <property type="evidence" value="ECO:0007669"/>
    <property type="project" value="UniProtKB-SubCell"/>
</dbReference>
<dbReference type="InterPro" id="IPR003416">
    <property type="entry name" value="MgtC/SapB/SrpB/YhiD_fam"/>
</dbReference>
<dbReference type="InterPro" id="IPR049177">
    <property type="entry name" value="MgtC_SapB_SrpB_YhiD_N"/>
</dbReference>
<evidence type="ECO:0000313" key="9">
    <source>
        <dbReference type="EMBL" id="KNC83045.1"/>
    </source>
</evidence>
<keyword evidence="3 7" id="KW-0812">Transmembrane</keyword>
<accession>A0A0L0G1S8</accession>
<feature type="region of interest" description="Disordered" evidence="6">
    <location>
        <begin position="144"/>
        <end position="169"/>
    </location>
</feature>